<feature type="non-terminal residue" evidence="1">
    <location>
        <position position="107"/>
    </location>
</feature>
<protein>
    <submittedName>
        <fullName evidence="1">Uncharacterized protein</fullName>
    </submittedName>
</protein>
<dbReference type="AlphaFoldDB" id="A0A382WNX8"/>
<organism evidence="1">
    <name type="scientific">marine metagenome</name>
    <dbReference type="NCBI Taxonomy" id="408172"/>
    <lineage>
        <taxon>unclassified sequences</taxon>
        <taxon>metagenomes</taxon>
        <taxon>ecological metagenomes</taxon>
    </lineage>
</organism>
<sequence>VTVHPCSCCTSFYFPLIVCILEKTGKVVKDESFVGAVTNGFLPVMRLDSEDHFPPVDFDDFAAGSDFKAQGCGAQMADVDQAAYAELPLLQIRLETAAAGVFKEGDQ</sequence>
<dbReference type="EMBL" id="UINC01161419">
    <property type="protein sequence ID" value="SVD60597.1"/>
    <property type="molecule type" value="Genomic_DNA"/>
</dbReference>
<name>A0A382WNX8_9ZZZZ</name>
<proteinExistence type="predicted"/>
<reference evidence="1" key="1">
    <citation type="submission" date="2018-05" db="EMBL/GenBank/DDBJ databases">
        <authorList>
            <person name="Lanie J.A."/>
            <person name="Ng W.-L."/>
            <person name="Kazmierczak K.M."/>
            <person name="Andrzejewski T.M."/>
            <person name="Davidsen T.M."/>
            <person name="Wayne K.J."/>
            <person name="Tettelin H."/>
            <person name="Glass J.I."/>
            <person name="Rusch D."/>
            <person name="Podicherti R."/>
            <person name="Tsui H.-C.T."/>
            <person name="Winkler M.E."/>
        </authorList>
    </citation>
    <scope>NUCLEOTIDE SEQUENCE</scope>
</reference>
<feature type="non-terminal residue" evidence="1">
    <location>
        <position position="1"/>
    </location>
</feature>
<accession>A0A382WNX8</accession>
<gene>
    <name evidence="1" type="ORF">METZ01_LOCUS413451</name>
</gene>
<evidence type="ECO:0000313" key="1">
    <source>
        <dbReference type="EMBL" id="SVD60597.1"/>
    </source>
</evidence>